<accession>A0A942I4X8</accession>
<dbReference type="AlphaFoldDB" id="A0A942I4X8"/>
<dbReference type="GO" id="GO:0007218">
    <property type="term" value="P:neuropeptide signaling pathway"/>
    <property type="evidence" value="ECO:0007669"/>
    <property type="project" value="InterPro"/>
</dbReference>
<dbReference type="RefSeq" id="WP_188257728.1">
    <property type="nucleotide sequence ID" value="NZ_JABVCF010000020.1"/>
</dbReference>
<protein>
    <submittedName>
        <fullName evidence="1">Uncharacterized protein</fullName>
    </submittedName>
</protein>
<evidence type="ECO:0000313" key="1">
    <source>
        <dbReference type="EMBL" id="MBS3652174.1"/>
    </source>
</evidence>
<evidence type="ECO:0000313" key="2">
    <source>
        <dbReference type="Proteomes" id="UP000680348"/>
    </source>
</evidence>
<sequence>MAGTLHVYDDAFPRARVAQGPIRNTPSSDEFRANSYPEPYRLLPIWEASSPAVYFGAMADAAEAMGKLHRLIIFGHGRVVNAAEGAGVVQVTTGIVIGAQDISASNASGLSALRGKFAKQAQAELWVCDAAAAGKSGGLSGRVLCQAIADALRVEVLAATITQEYTTVNQAEILDGGWQSTAVFLPWEGTTVRFTPRLG</sequence>
<reference evidence="1" key="1">
    <citation type="submission" date="2021-04" db="EMBL/GenBank/DDBJ databases">
        <title>Pseudaminobacter soli sp. nov., isolated from paddy soil contaminated by heavy metals.</title>
        <authorList>
            <person name="Zhang K."/>
        </authorList>
    </citation>
    <scope>NUCLEOTIDE SEQUENCE</scope>
    <source>
        <strain evidence="1">19-2017</strain>
    </source>
</reference>
<keyword evidence="2" id="KW-1185">Reference proteome</keyword>
<name>A0A942I4X8_9HYPH</name>
<dbReference type="GO" id="GO:0005184">
    <property type="term" value="F:neuropeptide hormone activity"/>
    <property type="evidence" value="ECO:0007669"/>
    <property type="project" value="InterPro"/>
</dbReference>
<gene>
    <name evidence="1" type="ORF">KEU06_26615</name>
</gene>
<comment type="caution">
    <text evidence="1">The sequence shown here is derived from an EMBL/GenBank/DDBJ whole genome shotgun (WGS) entry which is preliminary data.</text>
</comment>
<dbReference type="EMBL" id="JAGWCR010000020">
    <property type="protein sequence ID" value="MBS3652174.1"/>
    <property type="molecule type" value="Genomic_DNA"/>
</dbReference>
<organism evidence="1 2">
    <name type="scientific">Pseudaminobacter soli</name>
    <name type="common">ex Zhang et al. 2022</name>
    <dbReference type="NCBI Taxonomy" id="2831468"/>
    <lineage>
        <taxon>Bacteria</taxon>
        <taxon>Pseudomonadati</taxon>
        <taxon>Pseudomonadota</taxon>
        <taxon>Alphaproteobacteria</taxon>
        <taxon>Hyphomicrobiales</taxon>
        <taxon>Phyllobacteriaceae</taxon>
        <taxon>Pseudaminobacter</taxon>
    </lineage>
</organism>
<dbReference type="Proteomes" id="UP000680348">
    <property type="component" value="Unassembled WGS sequence"/>
</dbReference>
<proteinExistence type="predicted"/>
<dbReference type="InterPro" id="IPR001484">
    <property type="entry name" value="Pyrokinin_CS"/>
</dbReference>
<dbReference type="PROSITE" id="PS00539">
    <property type="entry name" value="PYROKININ"/>
    <property type="match status" value="1"/>
</dbReference>